<reference evidence="2" key="2">
    <citation type="submission" date="2023-05" db="EMBL/GenBank/DDBJ databases">
        <authorList>
            <person name="Fouks B."/>
        </authorList>
    </citation>
    <scope>NUCLEOTIDE SEQUENCE</scope>
    <source>
        <strain evidence="2">Stay&amp;Tobe</strain>
        <tissue evidence="2">Testes</tissue>
    </source>
</reference>
<reference evidence="2" key="1">
    <citation type="journal article" date="2023" name="IScience">
        <title>Live-bearing cockroach genome reveals convergent evolutionary mechanisms linked to viviparity in insects and beyond.</title>
        <authorList>
            <person name="Fouks B."/>
            <person name="Harrison M.C."/>
            <person name="Mikhailova A.A."/>
            <person name="Marchal E."/>
            <person name="English S."/>
            <person name="Carruthers M."/>
            <person name="Jennings E.C."/>
            <person name="Chiamaka E.L."/>
            <person name="Frigard R.A."/>
            <person name="Pippel M."/>
            <person name="Attardo G.M."/>
            <person name="Benoit J.B."/>
            <person name="Bornberg-Bauer E."/>
            <person name="Tobe S.S."/>
        </authorList>
    </citation>
    <scope>NUCLEOTIDE SEQUENCE</scope>
    <source>
        <strain evidence="2">Stay&amp;Tobe</strain>
    </source>
</reference>
<dbReference type="AlphaFoldDB" id="A0AAD8EA06"/>
<protein>
    <submittedName>
        <fullName evidence="2">Uncharacterized protein</fullName>
    </submittedName>
</protein>
<feature type="non-terminal residue" evidence="2">
    <location>
        <position position="1"/>
    </location>
</feature>
<comment type="caution">
    <text evidence="2">The sequence shown here is derived from an EMBL/GenBank/DDBJ whole genome shotgun (WGS) entry which is preliminary data.</text>
</comment>
<organism evidence="2 3">
    <name type="scientific">Diploptera punctata</name>
    <name type="common">Pacific beetle cockroach</name>
    <dbReference type="NCBI Taxonomy" id="6984"/>
    <lineage>
        <taxon>Eukaryota</taxon>
        <taxon>Metazoa</taxon>
        <taxon>Ecdysozoa</taxon>
        <taxon>Arthropoda</taxon>
        <taxon>Hexapoda</taxon>
        <taxon>Insecta</taxon>
        <taxon>Pterygota</taxon>
        <taxon>Neoptera</taxon>
        <taxon>Polyneoptera</taxon>
        <taxon>Dictyoptera</taxon>
        <taxon>Blattodea</taxon>
        <taxon>Blaberoidea</taxon>
        <taxon>Blaberidae</taxon>
        <taxon>Diplopterinae</taxon>
        <taxon>Diploptera</taxon>
    </lineage>
</organism>
<evidence type="ECO:0000256" key="1">
    <source>
        <dbReference type="SAM" id="SignalP"/>
    </source>
</evidence>
<evidence type="ECO:0000313" key="3">
    <source>
        <dbReference type="Proteomes" id="UP001233999"/>
    </source>
</evidence>
<keyword evidence="1" id="KW-0732">Signal</keyword>
<keyword evidence="3" id="KW-1185">Reference proteome</keyword>
<dbReference type="Proteomes" id="UP001233999">
    <property type="component" value="Unassembled WGS sequence"/>
</dbReference>
<dbReference type="EMBL" id="JASPKZ010007803">
    <property type="protein sequence ID" value="KAJ9582386.1"/>
    <property type="molecule type" value="Genomic_DNA"/>
</dbReference>
<evidence type="ECO:0000313" key="2">
    <source>
        <dbReference type="EMBL" id="KAJ9582386.1"/>
    </source>
</evidence>
<feature type="signal peptide" evidence="1">
    <location>
        <begin position="1"/>
        <end position="17"/>
    </location>
</feature>
<name>A0AAD8EA06_DIPPU</name>
<feature type="chain" id="PRO_5042088640" evidence="1">
    <location>
        <begin position="18"/>
        <end position="72"/>
    </location>
</feature>
<sequence length="72" mass="8084">NMMLIVLVCLLIGSATSCSLVPSLNSSITLDELAETWLTQYTMPEIPEKCWKDEFQKIDTGYQIRSTATDPE</sequence>
<accession>A0AAD8EA06</accession>
<proteinExistence type="predicted"/>
<gene>
    <name evidence="2" type="ORF">L9F63_003279</name>
</gene>